<sequence>MHPTGSMATLMKCASIPKFAVRPTFAPTCTHTARHLIQATSRRITTSMTRRTHCQTMHPLLRLAQLSQRQARLRGATLRRLVTPLPFTVKPSSPFLVRTSLVAAGGLCLRALAALMRLLLLAAVAAVAAGAPTAGPVVVAGPAACAHSPIQQSHQEAHSLLLLAVVDIAASTDQITLNISVVTVLHQFLDPRQLSVVVMAV</sequence>
<proteinExistence type="predicted"/>
<dbReference type="AlphaFoldDB" id="A0A6J6H3M3"/>
<reference evidence="1" key="1">
    <citation type="submission" date="2020-05" db="EMBL/GenBank/DDBJ databases">
        <authorList>
            <person name="Chiriac C."/>
            <person name="Salcher M."/>
            <person name="Ghai R."/>
            <person name="Kavagutti S V."/>
        </authorList>
    </citation>
    <scope>NUCLEOTIDE SEQUENCE</scope>
</reference>
<gene>
    <name evidence="1" type="ORF">UFOPK1874_00176</name>
</gene>
<accession>A0A6J6H3M3</accession>
<organism evidence="1">
    <name type="scientific">freshwater metagenome</name>
    <dbReference type="NCBI Taxonomy" id="449393"/>
    <lineage>
        <taxon>unclassified sequences</taxon>
        <taxon>metagenomes</taxon>
        <taxon>ecological metagenomes</taxon>
    </lineage>
</organism>
<evidence type="ECO:0000313" key="1">
    <source>
        <dbReference type="EMBL" id="CAB4607003.1"/>
    </source>
</evidence>
<dbReference type="EMBL" id="CAEZUX010000007">
    <property type="protein sequence ID" value="CAB4607003.1"/>
    <property type="molecule type" value="Genomic_DNA"/>
</dbReference>
<name>A0A6J6H3M3_9ZZZZ</name>
<protein>
    <submittedName>
        <fullName evidence="1">Unannotated protein</fullName>
    </submittedName>
</protein>